<feature type="compositionally biased region" description="Low complexity" evidence="9">
    <location>
        <begin position="173"/>
        <end position="183"/>
    </location>
</feature>
<evidence type="ECO:0000256" key="6">
    <source>
        <dbReference type="ARBA" id="ARBA00022989"/>
    </source>
</evidence>
<keyword evidence="5" id="KW-0732">Signal</keyword>
<dbReference type="Pfam" id="PF04234">
    <property type="entry name" value="CopC"/>
    <property type="match status" value="1"/>
</dbReference>
<keyword evidence="4" id="KW-0479">Metal-binding</keyword>
<feature type="transmembrane region" description="Helical" evidence="10">
    <location>
        <begin position="12"/>
        <end position="38"/>
    </location>
</feature>
<dbReference type="AlphaFoldDB" id="A0A2A6E181"/>
<name>A0A2A6E181_9BACL</name>
<sequence>MIGRERMFRRGRIASIIVATMWATGIFIGWSGIGLFFVTPDSAEAHAFLRRSSPTDGARLAEPPSEIRLEFTEPVDPALSSVTLVKDDGREVAGNPEPGDASKRSLVVRIPRLEPGVYTVRWQVISADTHVVDGSFRFSVAVAAPSPSVPQTIDLDAGAVASVPPSSTGRGVGPAASAAGASEGVKESFPVTPEPSAASPSPAERGFSPSAAAPEGASPGGTSPDASSGTPPPTVETSPATAASSPGAFVPSGHSGHSHGGTHDHPNGGTAESGGGGQDGAGGGRTGGVFRTVLRVLDGLVAGLLIGFLFFRRVVAARASALPAWCSPRGERMLAVAATGYFLLSCPIQLVAVGRQLGLSFGLSGWGGSAFWTSGTAFAVAWWCPLAAAVFTALSFAQVRAGFFGKAVDAAKAAAAVALAVRFPLAGHAAAETHAGWAVVFHALHMIAAAVWLGGIVGLLATARAWSDPARREAWRGMLQRFAWAAPAAWAVTAAGGLALAAIRLPAWRLWWMTDYGRLALAKAAILLLVALAGLLHRAVFLPKLRIPSPETPPSAIPISPARWAVRGLWAEFALGLAAFGLAGTLATTPTPVAATAPEAVHWHVMGERVHMTLMIETDARNARRFSLDVWLPSGEGAPESAELRLISPGSPPRSEIVTPALKRAGPDPYGFVGFDKYEYEAEGAYLVDPGEWTVEVTIREKDGQMHRYSRTVSVR</sequence>
<evidence type="ECO:0000313" key="13">
    <source>
        <dbReference type="EMBL" id="PDO10753.1"/>
    </source>
</evidence>
<feature type="transmembrane region" description="Helical" evidence="10">
    <location>
        <begin position="332"/>
        <end position="352"/>
    </location>
</feature>
<evidence type="ECO:0000259" key="12">
    <source>
        <dbReference type="Pfam" id="PF05425"/>
    </source>
</evidence>
<evidence type="ECO:0000256" key="7">
    <source>
        <dbReference type="ARBA" id="ARBA00023008"/>
    </source>
</evidence>
<keyword evidence="8 10" id="KW-0472">Membrane</keyword>
<dbReference type="PANTHER" id="PTHR34820">
    <property type="entry name" value="INNER MEMBRANE PROTEIN YEBZ"/>
    <property type="match status" value="1"/>
</dbReference>
<evidence type="ECO:0000256" key="8">
    <source>
        <dbReference type="ARBA" id="ARBA00023136"/>
    </source>
</evidence>
<dbReference type="GO" id="GO:0042597">
    <property type="term" value="C:periplasmic space"/>
    <property type="evidence" value="ECO:0007669"/>
    <property type="project" value="InterPro"/>
</dbReference>
<dbReference type="InterPro" id="IPR014756">
    <property type="entry name" value="Ig_E-set"/>
</dbReference>
<dbReference type="EMBL" id="MOXJ01000009">
    <property type="protein sequence ID" value="PDO10753.1"/>
    <property type="molecule type" value="Genomic_DNA"/>
</dbReference>
<feature type="transmembrane region" description="Helical" evidence="10">
    <location>
        <begin position="372"/>
        <end position="397"/>
    </location>
</feature>
<dbReference type="GO" id="GO:0005507">
    <property type="term" value="F:copper ion binding"/>
    <property type="evidence" value="ECO:0007669"/>
    <property type="project" value="InterPro"/>
</dbReference>
<feature type="compositionally biased region" description="Gly residues" evidence="9">
    <location>
        <begin position="271"/>
        <end position="283"/>
    </location>
</feature>
<dbReference type="InterPro" id="IPR032694">
    <property type="entry name" value="CopC/D"/>
</dbReference>
<keyword evidence="7" id="KW-0186">Copper</keyword>
<proteinExistence type="predicted"/>
<evidence type="ECO:0000256" key="1">
    <source>
        <dbReference type="ARBA" id="ARBA00004651"/>
    </source>
</evidence>
<dbReference type="Pfam" id="PF05425">
    <property type="entry name" value="CopD"/>
    <property type="match status" value="1"/>
</dbReference>
<feature type="transmembrane region" description="Helical" evidence="10">
    <location>
        <begin position="437"/>
        <end position="461"/>
    </location>
</feature>
<evidence type="ECO:0000313" key="14">
    <source>
        <dbReference type="Proteomes" id="UP000243688"/>
    </source>
</evidence>
<dbReference type="InterPro" id="IPR008457">
    <property type="entry name" value="Cu-R_CopD_dom"/>
</dbReference>
<feature type="domain" description="Copper resistance protein D" evidence="12">
    <location>
        <begin position="478"/>
        <end position="586"/>
    </location>
</feature>
<dbReference type="Gene3D" id="2.60.40.1220">
    <property type="match status" value="1"/>
</dbReference>
<comment type="subcellular location">
    <subcellularLocation>
        <location evidence="1">Cell membrane</location>
        <topology evidence="1">Multi-pass membrane protein</topology>
    </subcellularLocation>
</comment>
<feature type="region of interest" description="Disordered" evidence="9">
    <location>
        <begin position="160"/>
        <end position="283"/>
    </location>
</feature>
<dbReference type="InterPro" id="IPR007348">
    <property type="entry name" value="CopC_dom"/>
</dbReference>
<comment type="caution">
    <text evidence="13">The sequence shown here is derived from an EMBL/GenBank/DDBJ whole genome shotgun (WGS) entry which is preliminary data.</text>
</comment>
<feature type="compositionally biased region" description="Low complexity" evidence="9">
    <location>
        <begin position="195"/>
        <end position="224"/>
    </location>
</feature>
<dbReference type="PANTHER" id="PTHR34820:SF4">
    <property type="entry name" value="INNER MEMBRANE PROTEIN YEBZ"/>
    <property type="match status" value="1"/>
</dbReference>
<dbReference type="GO" id="GO:0006825">
    <property type="term" value="P:copper ion transport"/>
    <property type="evidence" value="ECO:0007669"/>
    <property type="project" value="InterPro"/>
</dbReference>
<evidence type="ECO:0008006" key="15">
    <source>
        <dbReference type="Google" id="ProtNLM"/>
    </source>
</evidence>
<protein>
    <recommendedName>
        <fullName evidence="15">CopC domain-containing protein</fullName>
    </recommendedName>
</protein>
<feature type="transmembrane region" description="Helical" evidence="10">
    <location>
        <begin position="409"/>
        <end position="431"/>
    </location>
</feature>
<evidence type="ECO:0000256" key="3">
    <source>
        <dbReference type="ARBA" id="ARBA00022692"/>
    </source>
</evidence>
<dbReference type="Proteomes" id="UP000243688">
    <property type="component" value="Unassembled WGS sequence"/>
</dbReference>
<gene>
    <name evidence="13" type="ORF">BLM47_05280</name>
</gene>
<feature type="compositionally biased region" description="Low complexity" evidence="9">
    <location>
        <begin position="235"/>
        <end position="255"/>
    </location>
</feature>
<keyword evidence="2" id="KW-1003">Cell membrane</keyword>
<organism evidence="13 14">
    <name type="scientific">Candidatus Reconcilbacillus cellulovorans</name>
    <dbReference type="NCBI Taxonomy" id="1906605"/>
    <lineage>
        <taxon>Bacteria</taxon>
        <taxon>Bacillati</taxon>
        <taxon>Bacillota</taxon>
        <taxon>Bacilli</taxon>
        <taxon>Bacillales</taxon>
        <taxon>Paenibacillaceae</taxon>
        <taxon>Candidatus Reconcilbacillus</taxon>
    </lineage>
</organism>
<evidence type="ECO:0000259" key="11">
    <source>
        <dbReference type="Pfam" id="PF04234"/>
    </source>
</evidence>
<feature type="domain" description="CopC" evidence="11">
    <location>
        <begin position="46"/>
        <end position="140"/>
    </location>
</feature>
<dbReference type="GO" id="GO:0046688">
    <property type="term" value="P:response to copper ion"/>
    <property type="evidence" value="ECO:0007669"/>
    <property type="project" value="InterPro"/>
</dbReference>
<evidence type="ECO:0000256" key="9">
    <source>
        <dbReference type="SAM" id="MobiDB-lite"/>
    </source>
</evidence>
<feature type="transmembrane region" description="Helical" evidence="10">
    <location>
        <begin position="293"/>
        <end position="311"/>
    </location>
</feature>
<dbReference type="SUPFAM" id="SSF81296">
    <property type="entry name" value="E set domains"/>
    <property type="match status" value="1"/>
</dbReference>
<evidence type="ECO:0000256" key="4">
    <source>
        <dbReference type="ARBA" id="ARBA00022723"/>
    </source>
</evidence>
<keyword evidence="6 10" id="KW-1133">Transmembrane helix</keyword>
<evidence type="ECO:0000256" key="10">
    <source>
        <dbReference type="SAM" id="Phobius"/>
    </source>
</evidence>
<dbReference type="GO" id="GO:0005886">
    <property type="term" value="C:plasma membrane"/>
    <property type="evidence" value="ECO:0007669"/>
    <property type="project" value="UniProtKB-SubCell"/>
</dbReference>
<feature type="transmembrane region" description="Helical" evidence="10">
    <location>
        <begin position="516"/>
        <end position="536"/>
    </location>
</feature>
<feature type="transmembrane region" description="Helical" evidence="10">
    <location>
        <begin position="482"/>
        <end position="504"/>
    </location>
</feature>
<evidence type="ECO:0000256" key="2">
    <source>
        <dbReference type="ARBA" id="ARBA00022475"/>
    </source>
</evidence>
<accession>A0A2A6E181</accession>
<evidence type="ECO:0000256" key="5">
    <source>
        <dbReference type="ARBA" id="ARBA00022729"/>
    </source>
</evidence>
<reference evidence="13 14" key="1">
    <citation type="submission" date="2016-12" db="EMBL/GenBank/DDBJ databases">
        <title>Candidatus Reconcilibacillus cellulovorans genome.</title>
        <authorList>
            <person name="Kolinko S."/>
            <person name="Wu Y.-W."/>
            <person name="Tachea F."/>
            <person name="Denzel E."/>
            <person name="Hiras J."/>
            <person name="Baecker N."/>
            <person name="Chan L.J."/>
            <person name="Eichorst S.A."/>
            <person name="Frey D."/>
            <person name="Adams P.D."/>
            <person name="Pray T."/>
            <person name="Tanjore D."/>
            <person name="Petzold C.J."/>
            <person name="Gladden J.M."/>
            <person name="Simmons B.A."/>
            <person name="Singer S.W."/>
        </authorList>
    </citation>
    <scope>NUCLEOTIDE SEQUENCE [LARGE SCALE GENOMIC DNA]</scope>
    <source>
        <strain evidence="13">JTherm</strain>
    </source>
</reference>
<dbReference type="InterPro" id="IPR014755">
    <property type="entry name" value="Cu-Rt/internalin_Ig-like"/>
</dbReference>
<keyword evidence="3 10" id="KW-0812">Transmembrane</keyword>